<name>B9WAE5_CANDC</name>
<gene>
    <name evidence="2" type="ordered locus">Cd36_15850</name>
    <name evidence="3" type="ORF">CD36_15850</name>
</gene>
<proteinExistence type="predicted"/>
<reference evidence="3 4" key="1">
    <citation type="journal article" date="2009" name="Genome Res.">
        <title>Comparative genomics of the fungal pathogens Candida dubliniensis and Candida albicans.</title>
        <authorList>
            <person name="Jackson A.P."/>
            <person name="Gamble J.A."/>
            <person name="Yeomans T."/>
            <person name="Moran G.P."/>
            <person name="Saunders D."/>
            <person name="Harris D."/>
            <person name="Aslett M."/>
            <person name="Barrell J.F."/>
            <person name="Butler G."/>
            <person name="Citiulo F."/>
            <person name="Coleman D.C."/>
            <person name="de Groot P.W.J."/>
            <person name="Goodwin T.J."/>
            <person name="Quail M.A."/>
            <person name="McQuillan J."/>
            <person name="Munro C.A."/>
            <person name="Pain A."/>
            <person name="Poulter R.T."/>
            <person name="Rajandream M.A."/>
            <person name="Renauld H."/>
            <person name="Spiering M.J."/>
            <person name="Tivey A."/>
            <person name="Gow N.A.R."/>
            <person name="Barrell B."/>
            <person name="Sullivan D.J."/>
            <person name="Berriman M."/>
        </authorList>
    </citation>
    <scope>NUCLEOTIDE SEQUENCE [LARGE SCALE GENOMIC DNA]</scope>
    <source>
        <strain evidence="4">CD36 / ATCC MYA-646 / CBS 7987 / NCPF 3949 / NRRL Y-17841</strain>
    </source>
</reference>
<dbReference type="AlphaFoldDB" id="B9WAE5"/>
<dbReference type="OrthoDB" id="4009871at2759"/>
<dbReference type="EMBL" id="FM992689">
    <property type="protein sequence ID" value="CAX43364.1"/>
    <property type="molecule type" value="Genomic_DNA"/>
</dbReference>
<evidence type="ECO:0000313" key="3">
    <source>
        <dbReference type="EMBL" id="CAX43364.1"/>
    </source>
</evidence>
<dbReference type="HOGENOM" id="CLU_1219554_0_0_1"/>
<dbReference type="KEGG" id="cdu:CD36_15850"/>
<accession>B9WAE5</accession>
<dbReference type="CGD" id="CAL0000161798">
    <property type="gene designation" value="Cd36_15850"/>
</dbReference>
<sequence length="227" mass="26077">MFFTISIVLWFMISLPSTLPVSIDNKGLLLKRHVEPNDIQFFNQGVRSSLSYLYQKRERSDSDNELILKKKKGKKKTVSTDTSGNENTTDFASAQEFEKWEGDREGWQISAGLYFDKAIASDSCDSDSEEEGRKKFWIFTDDAPLENEIVDVSSKDELEFNYIPGNKSLDSSSKEIPKVDVNSTIHNQSKIKFNFDVTEENQFESGFGSVVSYNCFYLYILLFCIFF</sequence>
<feature type="signal peptide" evidence="1">
    <location>
        <begin position="1"/>
        <end position="20"/>
    </location>
</feature>
<organism evidence="3 4">
    <name type="scientific">Candida dubliniensis (strain CD36 / ATCC MYA-646 / CBS 7987 / NCPF 3949 / NRRL Y-17841)</name>
    <name type="common">Yeast</name>
    <dbReference type="NCBI Taxonomy" id="573826"/>
    <lineage>
        <taxon>Eukaryota</taxon>
        <taxon>Fungi</taxon>
        <taxon>Dikarya</taxon>
        <taxon>Ascomycota</taxon>
        <taxon>Saccharomycotina</taxon>
        <taxon>Pichiomycetes</taxon>
        <taxon>Debaryomycetaceae</taxon>
        <taxon>Candida/Lodderomyces clade</taxon>
        <taxon>Candida</taxon>
    </lineage>
</organism>
<dbReference type="Proteomes" id="UP000002605">
    <property type="component" value="Chromosome 2"/>
</dbReference>
<keyword evidence="1" id="KW-0732">Signal</keyword>
<dbReference type="RefSeq" id="XP_002418065.1">
    <property type="nucleotide sequence ID" value="XM_002418020.1"/>
</dbReference>
<protein>
    <recommendedName>
        <fullName evidence="5">GPI-anchored protein</fullName>
    </recommendedName>
</protein>
<evidence type="ECO:0000313" key="4">
    <source>
        <dbReference type="Proteomes" id="UP000002605"/>
    </source>
</evidence>
<evidence type="ECO:0000256" key="1">
    <source>
        <dbReference type="SAM" id="SignalP"/>
    </source>
</evidence>
<feature type="chain" id="PRO_5002892474" description="GPI-anchored protein" evidence="1">
    <location>
        <begin position="21"/>
        <end position="227"/>
    </location>
</feature>
<dbReference type="GeneID" id="8045640"/>
<evidence type="ECO:0000313" key="2">
    <source>
        <dbReference type="CGD" id="CAL0000161798"/>
    </source>
</evidence>
<evidence type="ECO:0008006" key="5">
    <source>
        <dbReference type="Google" id="ProtNLM"/>
    </source>
</evidence>
<keyword evidence="4" id="KW-1185">Reference proteome</keyword>